<sequence>MRGFNSKLSIPQVLFSAAFAATILTIFSSMADWENRVIKFVFAFMVSMGGVMISKIIFKDEASNRN</sequence>
<reference evidence="2 3" key="1">
    <citation type="submission" date="2017-02" db="EMBL/GenBank/DDBJ databases">
        <title>The complete genomic sequence of a novel cold adapted crude oil-degrading bacterium Planococcus qaidamina Y42.</title>
        <authorList>
            <person name="Yang R."/>
        </authorList>
    </citation>
    <scope>NUCLEOTIDE SEQUENCE [LARGE SCALE GENOMIC DNA]</scope>
    <source>
        <strain evidence="2 3">Y42</strain>
    </source>
</reference>
<evidence type="ECO:0000313" key="2">
    <source>
        <dbReference type="EMBL" id="AQQ53155.1"/>
    </source>
</evidence>
<keyword evidence="1" id="KW-1133">Transmembrane helix</keyword>
<keyword evidence="1" id="KW-0472">Membrane</keyword>
<keyword evidence="1" id="KW-0812">Transmembrane</keyword>
<feature type="transmembrane region" description="Helical" evidence="1">
    <location>
        <begin position="12"/>
        <end position="31"/>
    </location>
</feature>
<keyword evidence="3" id="KW-1185">Reference proteome</keyword>
<accession>A0A1Q2KY54</accession>
<gene>
    <name evidence="2" type="ORF">B0X71_08670</name>
</gene>
<dbReference type="EMBL" id="CP019640">
    <property type="protein sequence ID" value="AQQ53155.1"/>
    <property type="molecule type" value="Genomic_DNA"/>
</dbReference>
<proteinExistence type="predicted"/>
<dbReference type="KEGG" id="pmar:B0X71_08670"/>
<dbReference type="Proteomes" id="UP000188184">
    <property type="component" value="Chromosome"/>
</dbReference>
<feature type="transmembrane region" description="Helical" evidence="1">
    <location>
        <begin position="37"/>
        <end position="58"/>
    </location>
</feature>
<organism evidence="2 3">
    <name type="scientific">Planococcus lenghuensis</name>
    <dbReference type="NCBI Taxonomy" id="2213202"/>
    <lineage>
        <taxon>Bacteria</taxon>
        <taxon>Bacillati</taxon>
        <taxon>Bacillota</taxon>
        <taxon>Bacilli</taxon>
        <taxon>Bacillales</taxon>
        <taxon>Caryophanaceae</taxon>
        <taxon>Planococcus</taxon>
    </lineage>
</organism>
<evidence type="ECO:0000256" key="1">
    <source>
        <dbReference type="SAM" id="Phobius"/>
    </source>
</evidence>
<dbReference type="AlphaFoldDB" id="A0A1Q2KY54"/>
<protein>
    <submittedName>
        <fullName evidence="2">Uncharacterized protein</fullName>
    </submittedName>
</protein>
<evidence type="ECO:0000313" key="3">
    <source>
        <dbReference type="Proteomes" id="UP000188184"/>
    </source>
</evidence>
<name>A0A1Q2KY54_9BACL</name>